<feature type="transmembrane region" description="Helical" evidence="7">
    <location>
        <begin position="310"/>
        <end position="327"/>
    </location>
</feature>
<evidence type="ECO:0000256" key="6">
    <source>
        <dbReference type="ARBA" id="ARBA00023136"/>
    </source>
</evidence>
<dbReference type="VEuPathDB" id="VectorBase:LLONM1_000775"/>
<evidence type="ECO:0000256" key="2">
    <source>
        <dbReference type="ARBA" id="ARBA00022448"/>
    </source>
</evidence>
<feature type="transmembrane region" description="Helical" evidence="7">
    <location>
        <begin position="227"/>
        <end position="249"/>
    </location>
</feature>
<feature type="transmembrane region" description="Helical" evidence="7">
    <location>
        <begin position="364"/>
        <end position="387"/>
    </location>
</feature>
<dbReference type="GO" id="GO:0015293">
    <property type="term" value="F:symporter activity"/>
    <property type="evidence" value="ECO:0007669"/>
    <property type="project" value="UniProtKB-KW"/>
</dbReference>
<dbReference type="InterPro" id="IPR020846">
    <property type="entry name" value="MFS_dom"/>
</dbReference>
<evidence type="ECO:0000256" key="1">
    <source>
        <dbReference type="ARBA" id="ARBA00004141"/>
    </source>
</evidence>
<comment type="subcellular location">
    <subcellularLocation>
        <location evidence="1">Membrane</location>
        <topology evidence="1">Multi-pass membrane protein</topology>
    </subcellularLocation>
</comment>
<keyword evidence="6 7" id="KW-0472">Membrane</keyword>
<dbReference type="InterPro" id="IPR036259">
    <property type="entry name" value="MFS_trans_sf"/>
</dbReference>
<feature type="transmembrane region" description="Helical" evidence="7">
    <location>
        <begin position="333"/>
        <end position="352"/>
    </location>
</feature>
<evidence type="ECO:0000256" key="8">
    <source>
        <dbReference type="SAM" id="SignalP"/>
    </source>
</evidence>
<keyword evidence="3 7" id="KW-0812">Transmembrane</keyword>
<dbReference type="GO" id="GO:0006820">
    <property type="term" value="P:monoatomic anion transport"/>
    <property type="evidence" value="ECO:0007669"/>
    <property type="project" value="TreeGrafter"/>
</dbReference>
<feature type="transmembrane region" description="Helical" evidence="7">
    <location>
        <begin position="51"/>
        <end position="71"/>
    </location>
</feature>
<keyword evidence="5 7" id="KW-1133">Transmembrane helix</keyword>
<feature type="transmembrane region" description="Helical" evidence="7">
    <location>
        <begin position="110"/>
        <end position="131"/>
    </location>
</feature>
<evidence type="ECO:0000256" key="7">
    <source>
        <dbReference type="SAM" id="Phobius"/>
    </source>
</evidence>
<dbReference type="PROSITE" id="PS50850">
    <property type="entry name" value="MFS"/>
    <property type="match status" value="1"/>
</dbReference>
<feature type="signal peptide" evidence="8">
    <location>
        <begin position="1"/>
        <end position="17"/>
    </location>
</feature>
<dbReference type="FunFam" id="1.20.1250.20:FF:000003">
    <property type="entry name" value="Solute carrier family 17 member 3"/>
    <property type="match status" value="1"/>
</dbReference>
<dbReference type="FunFam" id="1.20.1250.20:FF:000423">
    <property type="entry name" value="Putative inorganic phosphate cotransporter-like Protein"/>
    <property type="match status" value="1"/>
</dbReference>
<sequence>MMLFGLFCLLSMRMILSVAIVSMTKTNNITLDDGTVVEEQEFEWNSKQQGLILSSFFYGYMATQLISGFLSARFGGHLVFGISVLGTSILSLLLPFAAEIHLSVFIAARIFQGFFGGGAFTAIIAILANWAPVNERTFLTNTALMGYYFGNIAAMLLSGIIIVAWGWRVLFYIFGAIGCICYICWILVVKESPKHDSFITEAEKKFIISSIGERKSKKISHPWKDMLTSLPVWAIAVGHFTTMWGQFTLQTQLPTFLNDIFNYNIDTTGILSAIPYMLLASLLSITGYFADWLQVKGYLTTGQVRRYFNCFTYLTQMIFMLLVAFNTNPVLTIVYLTLGVGVDAFAWSGYAINALDLAPSHAAIIKGIGITFGGFWGILSPLVSGYIVTDKSREQWQLVFFIAAGIYLFGAVFSWLFVRGSIQPWAKIDLEEMERRNEASRCNRTS</sequence>
<dbReference type="InterPro" id="IPR011701">
    <property type="entry name" value="MFS"/>
</dbReference>
<evidence type="ECO:0000313" key="10">
    <source>
        <dbReference type="EMBL" id="MBC1175276.1"/>
    </source>
</evidence>
<keyword evidence="8" id="KW-0732">Signal</keyword>
<organism evidence="10">
    <name type="scientific">Lutzomyia longipalpis</name>
    <name type="common">Sand fly</name>
    <dbReference type="NCBI Taxonomy" id="7200"/>
    <lineage>
        <taxon>Eukaryota</taxon>
        <taxon>Metazoa</taxon>
        <taxon>Ecdysozoa</taxon>
        <taxon>Arthropoda</taxon>
        <taxon>Hexapoda</taxon>
        <taxon>Insecta</taxon>
        <taxon>Pterygota</taxon>
        <taxon>Neoptera</taxon>
        <taxon>Endopterygota</taxon>
        <taxon>Diptera</taxon>
        <taxon>Nematocera</taxon>
        <taxon>Psychodoidea</taxon>
        <taxon>Psychodidae</taxon>
        <taxon>Lutzomyia</taxon>
        <taxon>Lutzomyia</taxon>
    </lineage>
</organism>
<name>A0A7G3AVG3_LUTLO</name>
<keyword evidence="2" id="KW-0813">Transport</keyword>
<feature type="transmembrane region" description="Helical" evidence="7">
    <location>
        <begin position="143"/>
        <end position="163"/>
    </location>
</feature>
<evidence type="ECO:0000259" key="9">
    <source>
        <dbReference type="PROSITE" id="PS50850"/>
    </source>
</evidence>
<feature type="transmembrane region" description="Helical" evidence="7">
    <location>
        <begin position="78"/>
        <end position="98"/>
    </location>
</feature>
<dbReference type="PANTHER" id="PTHR11662">
    <property type="entry name" value="SOLUTE CARRIER FAMILY 17"/>
    <property type="match status" value="1"/>
</dbReference>
<evidence type="ECO:0000256" key="5">
    <source>
        <dbReference type="ARBA" id="ARBA00022989"/>
    </source>
</evidence>
<feature type="transmembrane region" description="Helical" evidence="7">
    <location>
        <begin position="399"/>
        <end position="418"/>
    </location>
</feature>
<feature type="transmembrane region" description="Helical" evidence="7">
    <location>
        <begin position="269"/>
        <end position="290"/>
    </location>
</feature>
<accession>A0A7G3AVG3</accession>
<dbReference type="Pfam" id="PF07690">
    <property type="entry name" value="MFS_1"/>
    <property type="match status" value="1"/>
</dbReference>
<feature type="transmembrane region" description="Helical" evidence="7">
    <location>
        <begin position="169"/>
        <end position="189"/>
    </location>
</feature>
<dbReference type="Gene3D" id="1.20.1250.20">
    <property type="entry name" value="MFS general substrate transporter like domains"/>
    <property type="match status" value="2"/>
</dbReference>
<protein>
    <submittedName>
        <fullName evidence="10">Putative permease of the major facilitator superfamily protein</fullName>
    </submittedName>
</protein>
<dbReference type="InterPro" id="IPR050382">
    <property type="entry name" value="MFS_Na/Anion_cotransporter"/>
</dbReference>
<feature type="chain" id="PRO_5028875939" evidence="8">
    <location>
        <begin position="18"/>
        <end position="446"/>
    </location>
</feature>
<dbReference type="SUPFAM" id="SSF103473">
    <property type="entry name" value="MFS general substrate transporter"/>
    <property type="match status" value="1"/>
</dbReference>
<dbReference type="GO" id="GO:0016020">
    <property type="term" value="C:membrane"/>
    <property type="evidence" value="ECO:0007669"/>
    <property type="project" value="UniProtKB-SubCell"/>
</dbReference>
<keyword evidence="4" id="KW-0769">Symport</keyword>
<evidence type="ECO:0000256" key="3">
    <source>
        <dbReference type="ARBA" id="ARBA00022692"/>
    </source>
</evidence>
<dbReference type="PANTHER" id="PTHR11662:SF455">
    <property type="entry name" value="GH23975P"/>
    <property type="match status" value="1"/>
</dbReference>
<reference evidence="10" key="1">
    <citation type="journal article" date="2020" name="BMC">
        <title>Leishmania infection induces a limited differential gene expression in the sand fly midgut.</title>
        <authorList>
            <person name="Coutinho-Abreu I.V."/>
            <person name="Serafim T.D."/>
            <person name="Meneses C."/>
            <person name="Kamhawi S."/>
            <person name="Oliveira F."/>
            <person name="Valenzuela J.G."/>
        </authorList>
    </citation>
    <scope>NUCLEOTIDE SEQUENCE</scope>
    <source>
        <strain evidence="10">Jacobina</strain>
        <tissue evidence="10">Midgut</tissue>
    </source>
</reference>
<evidence type="ECO:0000256" key="4">
    <source>
        <dbReference type="ARBA" id="ARBA00022847"/>
    </source>
</evidence>
<dbReference type="EMBL" id="GITU01006573">
    <property type="protein sequence ID" value="MBC1175276.1"/>
    <property type="molecule type" value="Transcribed_RNA"/>
</dbReference>
<feature type="domain" description="Major facilitator superfamily (MFS) profile" evidence="9">
    <location>
        <begin position="1"/>
        <end position="422"/>
    </location>
</feature>
<dbReference type="AlphaFoldDB" id="A0A7G3AVG3"/>
<proteinExistence type="predicted"/>